<keyword evidence="2" id="KW-1185">Reference proteome</keyword>
<evidence type="ECO:0000313" key="2">
    <source>
        <dbReference type="Proteomes" id="UP000324222"/>
    </source>
</evidence>
<dbReference type="AlphaFoldDB" id="A0A5B7HLP7"/>
<protein>
    <submittedName>
        <fullName evidence="1">Uncharacterized protein</fullName>
    </submittedName>
</protein>
<sequence length="65" mass="7083">MFQRALCHVKMAQRNDTLSYLCPIPAGLASVSLAVMGGGHAPRPPHDSDTPFEALWCDGRSDTVW</sequence>
<gene>
    <name evidence="1" type="ORF">E2C01_065127</name>
</gene>
<proteinExistence type="predicted"/>
<dbReference type="EMBL" id="VSRR010031864">
    <property type="protein sequence ID" value="MPC70866.1"/>
    <property type="molecule type" value="Genomic_DNA"/>
</dbReference>
<reference evidence="1 2" key="1">
    <citation type="submission" date="2019-05" db="EMBL/GenBank/DDBJ databases">
        <title>Another draft genome of Portunus trituberculatus and its Hox gene families provides insights of decapod evolution.</title>
        <authorList>
            <person name="Jeong J.-H."/>
            <person name="Song I."/>
            <person name="Kim S."/>
            <person name="Choi T."/>
            <person name="Kim D."/>
            <person name="Ryu S."/>
            <person name="Kim W."/>
        </authorList>
    </citation>
    <scope>NUCLEOTIDE SEQUENCE [LARGE SCALE GENOMIC DNA]</scope>
    <source>
        <tissue evidence="1">Muscle</tissue>
    </source>
</reference>
<evidence type="ECO:0000313" key="1">
    <source>
        <dbReference type="EMBL" id="MPC70866.1"/>
    </source>
</evidence>
<comment type="caution">
    <text evidence="1">The sequence shown here is derived from an EMBL/GenBank/DDBJ whole genome shotgun (WGS) entry which is preliminary data.</text>
</comment>
<organism evidence="1 2">
    <name type="scientific">Portunus trituberculatus</name>
    <name type="common">Swimming crab</name>
    <name type="synonym">Neptunus trituberculatus</name>
    <dbReference type="NCBI Taxonomy" id="210409"/>
    <lineage>
        <taxon>Eukaryota</taxon>
        <taxon>Metazoa</taxon>
        <taxon>Ecdysozoa</taxon>
        <taxon>Arthropoda</taxon>
        <taxon>Crustacea</taxon>
        <taxon>Multicrustacea</taxon>
        <taxon>Malacostraca</taxon>
        <taxon>Eumalacostraca</taxon>
        <taxon>Eucarida</taxon>
        <taxon>Decapoda</taxon>
        <taxon>Pleocyemata</taxon>
        <taxon>Brachyura</taxon>
        <taxon>Eubrachyura</taxon>
        <taxon>Portunoidea</taxon>
        <taxon>Portunidae</taxon>
        <taxon>Portuninae</taxon>
        <taxon>Portunus</taxon>
    </lineage>
</organism>
<name>A0A5B7HLP7_PORTR</name>
<dbReference type="Proteomes" id="UP000324222">
    <property type="component" value="Unassembled WGS sequence"/>
</dbReference>
<accession>A0A5B7HLP7</accession>